<dbReference type="AlphaFoldDB" id="A0A131YCE5"/>
<name>A0A131YCE5_RHIAP</name>
<feature type="region of interest" description="Disordered" evidence="1">
    <location>
        <begin position="66"/>
        <end position="96"/>
    </location>
</feature>
<dbReference type="EMBL" id="GEDV01012437">
    <property type="protein sequence ID" value="JAP76120.1"/>
    <property type="molecule type" value="Transcribed_RNA"/>
</dbReference>
<feature type="region of interest" description="Disordered" evidence="1">
    <location>
        <begin position="1"/>
        <end position="52"/>
    </location>
</feature>
<accession>A0A131YCE5</accession>
<proteinExistence type="predicted"/>
<feature type="compositionally biased region" description="Polar residues" evidence="1">
    <location>
        <begin position="84"/>
        <end position="96"/>
    </location>
</feature>
<reference evidence="2" key="1">
    <citation type="journal article" date="2016" name="Ticks Tick Borne Dis.">
        <title>De novo assembly and annotation of the salivary gland transcriptome of Rhipicephalus appendiculatus male and female ticks during blood feeding.</title>
        <authorList>
            <person name="de Castro M.H."/>
            <person name="de Klerk D."/>
            <person name="Pienaar R."/>
            <person name="Latif A.A."/>
            <person name="Rees D.J."/>
            <person name="Mans B.J."/>
        </authorList>
    </citation>
    <scope>NUCLEOTIDE SEQUENCE</scope>
    <source>
        <tissue evidence="2">Salivary glands</tissue>
    </source>
</reference>
<feature type="compositionally biased region" description="Low complexity" evidence="1">
    <location>
        <begin position="69"/>
        <end position="83"/>
    </location>
</feature>
<feature type="compositionally biased region" description="Basic and acidic residues" evidence="1">
    <location>
        <begin position="39"/>
        <end position="52"/>
    </location>
</feature>
<sequence>MPTRAKMTRLVTPAAASLTLSRKRRMPRSGRGKVPLRWDGTDPRHSDRSCFPELDEKTGKTLRQLFGATSHESSTSLSSVGGSQETSSGIRQRTLT</sequence>
<protein>
    <submittedName>
        <fullName evidence="2">Adipose regulatory protein</fullName>
    </submittedName>
</protein>
<feature type="compositionally biased region" description="Basic residues" evidence="1">
    <location>
        <begin position="21"/>
        <end position="31"/>
    </location>
</feature>
<evidence type="ECO:0000313" key="2">
    <source>
        <dbReference type="EMBL" id="JAP76120.1"/>
    </source>
</evidence>
<organism evidence="2">
    <name type="scientific">Rhipicephalus appendiculatus</name>
    <name type="common">Brown ear tick</name>
    <dbReference type="NCBI Taxonomy" id="34631"/>
    <lineage>
        <taxon>Eukaryota</taxon>
        <taxon>Metazoa</taxon>
        <taxon>Ecdysozoa</taxon>
        <taxon>Arthropoda</taxon>
        <taxon>Chelicerata</taxon>
        <taxon>Arachnida</taxon>
        <taxon>Acari</taxon>
        <taxon>Parasitiformes</taxon>
        <taxon>Ixodida</taxon>
        <taxon>Ixodoidea</taxon>
        <taxon>Ixodidae</taxon>
        <taxon>Rhipicephalinae</taxon>
        <taxon>Rhipicephalus</taxon>
        <taxon>Rhipicephalus</taxon>
    </lineage>
</organism>
<evidence type="ECO:0000256" key="1">
    <source>
        <dbReference type="SAM" id="MobiDB-lite"/>
    </source>
</evidence>